<dbReference type="AlphaFoldDB" id="A0ABD0RZG4"/>
<accession>A0ABD0RZG4</accession>
<dbReference type="EMBL" id="JAMKFB020000001">
    <property type="protein sequence ID" value="KAL0202640.1"/>
    <property type="molecule type" value="Genomic_DNA"/>
</dbReference>
<name>A0ABD0RZG4_CIRMR</name>
<evidence type="ECO:0000313" key="2">
    <source>
        <dbReference type="Proteomes" id="UP001529510"/>
    </source>
</evidence>
<keyword evidence="2" id="KW-1185">Reference proteome</keyword>
<organism evidence="1 2">
    <name type="scientific">Cirrhinus mrigala</name>
    <name type="common">Mrigala</name>
    <dbReference type="NCBI Taxonomy" id="683832"/>
    <lineage>
        <taxon>Eukaryota</taxon>
        <taxon>Metazoa</taxon>
        <taxon>Chordata</taxon>
        <taxon>Craniata</taxon>
        <taxon>Vertebrata</taxon>
        <taxon>Euteleostomi</taxon>
        <taxon>Actinopterygii</taxon>
        <taxon>Neopterygii</taxon>
        <taxon>Teleostei</taxon>
        <taxon>Ostariophysi</taxon>
        <taxon>Cypriniformes</taxon>
        <taxon>Cyprinidae</taxon>
        <taxon>Labeoninae</taxon>
        <taxon>Labeonini</taxon>
        <taxon>Cirrhinus</taxon>
    </lineage>
</organism>
<comment type="caution">
    <text evidence="1">The sequence shown here is derived from an EMBL/GenBank/DDBJ whole genome shotgun (WGS) entry which is preliminary data.</text>
</comment>
<protein>
    <submittedName>
        <fullName evidence="1">Uncharacterized protein</fullName>
    </submittedName>
</protein>
<proteinExistence type="predicted"/>
<gene>
    <name evidence="1" type="ORF">M9458_000658</name>
</gene>
<dbReference type="Proteomes" id="UP001529510">
    <property type="component" value="Unassembled WGS sequence"/>
</dbReference>
<sequence>ALLSMPETDDESKEMGLSQFNSLILELQRPQIHTTPVTAHDVSVQLWRELLDGLTHAGHSGEQHLD</sequence>
<evidence type="ECO:0000313" key="1">
    <source>
        <dbReference type="EMBL" id="KAL0202640.1"/>
    </source>
</evidence>
<feature type="non-terminal residue" evidence="1">
    <location>
        <position position="1"/>
    </location>
</feature>
<reference evidence="1 2" key="1">
    <citation type="submission" date="2024-05" db="EMBL/GenBank/DDBJ databases">
        <title>Genome sequencing and assembly of Indian major carp, Cirrhinus mrigala (Hamilton, 1822).</title>
        <authorList>
            <person name="Mohindra V."/>
            <person name="Chowdhury L.M."/>
            <person name="Lal K."/>
            <person name="Jena J.K."/>
        </authorList>
    </citation>
    <scope>NUCLEOTIDE SEQUENCE [LARGE SCALE GENOMIC DNA]</scope>
    <source>
        <strain evidence="1">CM1030</strain>
        <tissue evidence="1">Blood</tissue>
    </source>
</reference>